<evidence type="ECO:0000313" key="2">
    <source>
        <dbReference type="EMBL" id="RKP46597.1"/>
    </source>
</evidence>
<dbReference type="GO" id="GO:0016746">
    <property type="term" value="F:acyltransferase activity"/>
    <property type="evidence" value="ECO:0007669"/>
    <property type="project" value="InterPro"/>
</dbReference>
<organism evidence="2 3">
    <name type="scientific">Pararobbsia silviterrae</name>
    <dbReference type="NCBI Taxonomy" id="1792498"/>
    <lineage>
        <taxon>Bacteria</taxon>
        <taxon>Pseudomonadati</taxon>
        <taxon>Pseudomonadota</taxon>
        <taxon>Betaproteobacteria</taxon>
        <taxon>Burkholderiales</taxon>
        <taxon>Burkholderiaceae</taxon>
        <taxon>Pararobbsia</taxon>
    </lineage>
</organism>
<comment type="caution">
    <text evidence="2">The sequence shown here is derived from an EMBL/GenBank/DDBJ whole genome shotgun (WGS) entry which is preliminary data.</text>
</comment>
<evidence type="ECO:0000259" key="1">
    <source>
        <dbReference type="Pfam" id="PF13723"/>
    </source>
</evidence>
<dbReference type="RefSeq" id="WP_121090211.1">
    <property type="nucleotide sequence ID" value="NZ_RBZU01000014.1"/>
</dbReference>
<reference evidence="2 3" key="1">
    <citation type="submission" date="2018-10" db="EMBL/GenBank/DDBJ databases">
        <title>Robbsia sp. DHC34, isolated from soil.</title>
        <authorList>
            <person name="Gao Z.-H."/>
            <person name="Qiu L.-H."/>
        </authorList>
    </citation>
    <scope>NUCLEOTIDE SEQUENCE [LARGE SCALE GENOMIC DNA]</scope>
    <source>
        <strain evidence="2 3">DHC34</strain>
    </source>
</reference>
<gene>
    <name evidence="2" type="ORF">D7S86_24175</name>
</gene>
<evidence type="ECO:0000313" key="3">
    <source>
        <dbReference type="Proteomes" id="UP000270342"/>
    </source>
</evidence>
<dbReference type="InterPro" id="IPR014030">
    <property type="entry name" value="Ketoacyl_synth_N"/>
</dbReference>
<proteinExistence type="predicted"/>
<accession>A0A494X7B4</accession>
<dbReference type="Pfam" id="PF13723">
    <property type="entry name" value="Ketoacyl-synt_2"/>
    <property type="match status" value="1"/>
</dbReference>
<name>A0A494X7B4_9BURK</name>
<keyword evidence="3" id="KW-1185">Reference proteome</keyword>
<dbReference type="Proteomes" id="UP000270342">
    <property type="component" value="Unassembled WGS sequence"/>
</dbReference>
<sequence>MTTTLSAYVEAVGVRGPGLADWPACAAVLRGDVPYAAAPTELPTPERLPSAERRRAVPVVRIAFAAAEQATRARPDMTELPTVFSSSGGDGPNYHAICETLASDDRSISPTRFHNSVHNAPSGYWSIATRDMSTSNVLCAHDASFGAGLLEALAQIVCDGVPVMLVAYESDYPEPLRSVRPIPFAFSVALILSPTPSNQALARLDVSLIDAPHDRLADAGLESLRGTVPSARCLPLLAALAATNGAAPDDASHTCLIEYQSGAALRMRVSPC</sequence>
<dbReference type="OrthoDB" id="9798676at2"/>
<dbReference type="InterPro" id="IPR016039">
    <property type="entry name" value="Thiolase-like"/>
</dbReference>
<protein>
    <submittedName>
        <fullName evidence="2">3-oxoacyl-ACP synthase</fullName>
    </submittedName>
</protein>
<feature type="domain" description="Beta-ketoacyl synthase-like N-terminal" evidence="1">
    <location>
        <begin position="36"/>
        <end position="199"/>
    </location>
</feature>
<dbReference type="EMBL" id="RBZU01000014">
    <property type="protein sequence ID" value="RKP46597.1"/>
    <property type="molecule type" value="Genomic_DNA"/>
</dbReference>
<dbReference type="AlphaFoldDB" id="A0A494X7B4"/>
<dbReference type="SUPFAM" id="SSF53901">
    <property type="entry name" value="Thiolase-like"/>
    <property type="match status" value="1"/>
</dbReference>